<evidence type="ECO:0000313" key="3">
    <source>
        <dbReference type="Proteomes" id="UP000708208"/>
    </source>
</evidence>
<dbReference type="EMBL" id="CAJVCH010232875">
    <property type="protein sequence ID" value="CAG7732510.1"/>
    <property type="molecule type" value="Genomic_DNA"/>
</dbReference>
<organism evidence="2 3">
    <name type="scientific">Allacma fusca</name>
    <dbReference type="NCBI Taxonomy" id="39272"/>
    <lineage>
        <taxon>Eukaryota</taxon>
        <taxon>Metazoa</taxon>
        <taxon>Ecdysozoa</taxon>
        <taxon>Arthropoda</taxon>
        <taxon>Hexapoda</taxon>
        <taxon>Collembola</taxon>
        <taxon>Symphypleona</taxon>
        <taxon>Sminthuridae</taxon>
        <taxon>Allacma</taxon>
    </lineage>
</organism>
<reference evidence="2" key="1">
    <citation type="submission" date="2021-06" db="EMBL/GenBank/DDBJ databases">
        <authorList>
            <person name="Hodson N. C."/>
            <person name="Mongue J. A."/>
            <person name="Jaron S. K."/>
        </authorList>
    </citation>
    <scope>NUCLEOTIDE SEQUENCE</scope>
</reference>
<feature type="signal peptide" evidence="1">
    <location>
        <begin position="1"/>
        <end position="29"/>
    </location>
</feature>
<comment type="caution">
    <text evidence="2">The sequence shown here is derived from an EMBL/GenBank/DDBJ whole genome shotgun (WGS) entry which is preliminary data.</text>
</comment>
<feature type="non-terminal residue" evidence="2">
    <location>
        <position position="1"/>
    </location>
</feature>
<evidence type="ECO:0000313" key="2">
    <source>
        <dbReference type="EMBL" id="CAG7732510.1"/>
    </source>
</evidence>
<proteinExistence type="predicted"/>
<keyword evidence="1" id="KW-0732">Signal</keyword>
<name>A0A8J2K433_9HEXA</name>
<feature type="chain" id="PRO_5035233212" evidence="1">
    <location>
        <begin position="30"/>
        <end position="42"/>
    </location>
</feature>
<sequence length="42" mass="4346">MALQNLVAVAAIALVLVLTSFDHLTGTDAVTCTKSPPSCCNR</sequence>
<evidence type="ECO:0000256" key="1">
    <source>
        <dbReference type="SAM" id="SignalP"/>
    </source>
</evidence>
<dbReference type="Proteomes" id="UP000708208">
    <property type="component" value="Unassembled WGS sequence"/>
</dbReference>
<keyword evidence="3" id="KW-1185">Reference proteome</keyword>
<gene>
    <name evidence="2" type="ORF">AFUS01_LOCUS21025</name>
</gene>
<accession>A0A8J2K433</accession>
<dbReference type="AlphaFoldDB" id="A0A8J2K433"/>
<protein>
    <submittedName>
        <fullName evidence="2">Uncharacterized protein</fullName>
    </submittedName>
</protein>